<evidence type="ECO:0000256" key="9">
    <source>
        <dbReference type="PROSITE-ProRule" id="PRU01049"/>
    </source>
</evidence>
<evidence type="ECO:0000256" key="4">
    <source>
        <dbReference type="ARBA" id="ARBA00022737"/>
    </source>
</evidence>
<dbReference type="InterPro" id="IPR031166">
    <property type="entry name" value="G_ENGA"/>
</dbReference>
<keyword evidence="4 10" id="KW-0677">Repeat</keyword>
<dbReference type="Pfam" id="PF01926">
    <property type="entry name" value="MMR_HSR1"/>
    <property type="match status" value="2"/>
</dbReference>
<name>A0A5D0MEU0_9BACT</name>
<proteinExistence type="inferred from homology"/>
<dbReference type="Gene3D" id="3.40.50.300">
    <property type="entry name" value="P-loop containing nucleotide triphosphate hydrolases"/>
    <property type="match status" value="2"/>
</dbReference>
<dbReference type="Proteomes" id="UP000324143">
    <property type="component" value="Unassembled WGS sequence"/>
</dbReference>
<feature type="binding site" evidence="8">
    <location>
        <begin position="234"/>
        <end position="238"/>
    </location>
    <ligand>
        <name>GTP</name>
        <dbReference type="ChEBI" id="CHEBI:37565"/>
        <label>2</label>
    </ligand>
</feature>
<dbReference type="AlphaFoldDB" id="A0A5D0MEU0"/>
<feature type="domain" description="EngA-type G" evidence="11">
    <location>
        <begin position="5"/>
        <end position="169"/>
    </location>
</feature>
<feature type="domain" description="EngA-type G" evidence="11">
    <location>
        <begin position="181"/>
        <end position="356"/>
    </location>
</feature>
<dbReference type="CDD" id="cd01895">
    <property type="entry name" value="EngA2"/>
    <property type="match status" value="1"/>
</dbReference>
<evidence type="ECO:0000259" key="11">
    <source>
        <dbReference type="PROSITE" id="PS51712"/>
    </source>
</evidence>
<feature type="binding site" evidence="8">
    <location>
        <begin position="187"/>
        <end position="194"/>
    </location>
    <ligand>
        <name>GTP</name>
        <dbReference type="ChEBI" id="CHEBI:37565"/>
        <label>2</label>
    </ligand>
</feature>
<evidence type="ECO:0000256" key="6">
    <source>
        <dbReference type="ARBA" id="ARBA00023134"/>
    </source>
</evidence>
<dbReference type="PANTHER" id="PTHR43834">
    <property type="entry name" value="GTPASE DER"/>
    <property type="match status" value="1"/>
</dbReference>
<feature type="binding site" evidence="8">
    <location>
        <begin position="11"/>
        <end position="18"/>
    </location>
    <ligand>
        <name>GTP</name>
        <dbReference type="ChEBI" id="CHEBI:37565"/>
        <label>1</label>
    </ligand>
</feature>
<dbReference type="InterPro" id="IPR015946">
    <property type="entry name" value="KH_dom-like_a/b"/>
</dbReference>
<evidence type="ECO:0000256" key="10">
    <source>
        <dbReference type="RuleBase" id="RU004481"/>
    </source>
</evidence>
<evidence type="ECO:0000313" key="12">
    <source>
        <dbReference type="EMBL" id="TYB30922.1"/>
    </source>
</evidence>
<dbReference type="InterPro" id="IPR006073">
    <property type="entry name" value="GTP-bd"/>
</dbReference>
<dbReference type="HAMAP" id="MF_00195">
    <property type="entry name" value="GTPase_Der"/>
    <property type="match status" value="1"/>
</dbReference>
<comment type="subunit">
    <text evidence="8">Associates with the 50S ribosomal subunit.</text>
</comment>
<evidence type="ECO:0000256" key="1">
    <source>
        <dbReference type="ARBA" id="ARBA00008279"/>
    </source>
</evidence>
<evidence type="ECO:0000256" key="2">
    <source>
        <dbReference type="ARBA" id="ARBA00020953"/>
    </source>
</evidence>
<keyword evidence="5 8" id="KW-0547">Nucleotide-binding</keyword>
<dbReference type="InterPro" id="IPR005225">
    <property type="entry name" value="Small_GTP-bd"/>
</dbReference>
<dbReference type="PANTHER" id="PTHR43834:SF6">
    <property type="entry name" value="GTPASE DER"/>
    <property type="match status" value="1"/>
</dbReference>
<comment type="function">
    <text evidence="8 10">GTPase that plays an essential role in the late steps of ribosome biogenesis.</text>
</comment>
<dbReference type="FunFam" id="3.40.50.300:FF:000057">
    <property type="entry name" value="GTPase Der"/>
    <property type="match status" value="1"/>
</dbReference>
<dbReference type="InterPro" id="IPR016484">
    <property type="entry name" value="GTPase_Der"/>
</dbReference>
<dbReference type="Pfam" id="PF14714">
    <property type="entry name" value="KH_dom-like"/>
    <property type="match status" value="1"/>
</dbReference>
<dbReference type="EMBL" id="VSIX01000065">
    <property type="protein sequence ID" value="TYB30922.1"/>
    <property type="molecule type" value="Genomic_DNA"/>
</dbReference>
<dbReference type="InterPro" id="IPR027417">
    <property type="entry name" value="P-loop_NTPase"/>
</dbReference>
<dbReference type="PRINTS" id="PR00326">
    <property type="entry name" value="GTP1OBG"/>
</dbReference>
<dbReference type="GO" id="GO:0043022">
    <property type="term" value="F:ribosome binding"/>
    <property type="evidence" value="ECO:0007669"/>
    <property type="project" value="TreeGrafter"/>
</dbReference>
<dbReference type="Gene3D" id="3.30.300.20">
    <property type="match status" value="1"/>
</dbReference>
<gene>
    <name evidence="8" type="primary">der</name>
    <name evidence="12" type="ORF">FXF47_06985</name>
</gene>
<keyword evidence="3 8" id="KW-0690">Ribosome biogenesis</keyword>
<evidence type="ECO:0000313" key="13">
    <source>
        <dbReference type="Proteomes" id="UP000324143"/>
    </source>
</evidence>
<protein>
    <recommendedName>
        <fullName evidence="2 8">GTPase Der</fullName>
    </recommendedName>
    <alternativeName>
        <fullName evidence="7 8">GTP-binding protein EngA</fullName>
    </alternativeName>
</protein>
<dbReference type="GO" id="GO:0042254">
    <property type="term" value="P:ribosome biogenesis"/>
    <property type="evidence" value="ECO:0007669"/>
    <property type="project" value="UniProtKB-KW"/>
</dbReference>
<keyword evidence="6 8" id="KW-0342">GTP-binding</keyword>
<feature type="binding site" evidence="8">
    <location>
        <begin position="58"/>
        <end position="62"/>
    </location>
    <ligand>
        <name>GTP</name>
        <dbReference type="ChEBI" id="CHEBI:37565"/>
        <label>1</label>
    </ligand>
</feature>
<dbReference type="CDD" id="cd01894">
    <property type="entry name" value="EngA1"/>
    <property type="match status" value="1"/>
</dbReference>
<dbReference type="SUPFAM" id="SSF52540">
    <property type="entry name" value="P-loop containing nucleoside triphosphate hydrolases"/>
    <property type="match status" value="2"/>
</dbReference>
<dbReference type="PROSITE" id="PS51712">
    <property type="entry name" value="G_ENGA"/>
    <property type="match status" value="2"/>
</dbReference>
<keyword evidence="13" id="KW-1185">Reference proteome</keyword>
<feature type="binding site" evidence="8">
    <location>
        <begin position="299"/>
        <end position="302"/>
    </location>
    <ligand>
        <name>GTP</name>
        <dbReference type="ChEBI" id="CHEBI:37565"/>
        <label>2</label>
    </ligand>
</feature>
<dbReference type="InterPro" id="IPR032859">
    <property type="entry name" value="KH_dom-like"/>
</dbReference>
<organism evidence="12 13">
    <name type="scientific">Candidatus Mcinerneyibacterium aminivorans</name>
    <dbReference type="NCBI Taxonomy" id="2703815"/>
    <lineage>
        <taxon>Bacteria</taxon>
        <taxon>Candidatus Macinerneyibacteriota</taxon>
        <taxon>Candidatus Mcinerneyibacteria</taxon>
        <taxon>Candidatus Mcinerneyibacteriales</taxon>
        <taxon>Candidatus Mcinerneyibacteriaceae</taxon>
        <taxon>Candidatus Mcinerneyibacterium</taxon>
    </lineage>
</organism>
<dbReference type="NCBIfam" id="TIGR00231">
    <property type="entry name" value="small_GTP"/>
    <property type="match status" value="2"/>
</dbReference>
<dbReference type="GO" id="GO:0005525">
    <property type="term" value="F:GTP binding"/>
    <property type="evidence" value="ECO:0007669"/>
    <property type="project" value="UniProtKB-UniRule"/>
</dbReference>
<evidence type="ECO:0000256" key="3">
    <source>
        <dbReference type="ARBA" id="ARBA00022517"/>
    </source>
</evidence>
<sequence length="440" mass="51128">MKNIPYVTIIGRTNVGKSTLFNKLIRKNKAIIDDRPGVTRDRLYGHAKWQNIQFGLIDTAGLALEEDDDFAEELYRNVEIGIEEGDLILFLVDGKEGLASYDYEIADRLRKTEKDIILVKNKCEKREEIENYYDLYELGFEDIITVSAKHDIGLYELLDLIVEKLKGKTHEEKETKEDDSINLAITGRPNVGKSTLLNTYLGEYRSVVSDKWGTTRDIIDEKFTRNKQQYTIVDTAGIRRKSNIKNKLERYMVMRSLKAIDRSDVIIHLVEGLEGFTNQDDKILGYADERGVGIILAVNKWDAVDKDENTYTDFVRDIRKKAPFLDYASIHFISAKHKRNLFKLIDEAKEIFEINNKMVKDSILNSFLQDITSKYVHPLRKNKRVKVKHIKQVGVNPPTFVLFSNYPDLVNFAYKKYIKNNIRREFGFWGANIMLIFRRS</sequence>
<reference evidence="12" key="1">
    <citation type="submission" date="2019-08" db="EMBL/GenBank/DDBJ databases">
        <title>Genomic characterization of a novel candidate phylum (ARYD3) from a high temperature, high salinity tertiary oil reservoir in north central Oklahoma, USA.</title>
        <authorList>
            <person name="Youssef N.H."/>
            <person name="Yadav A."/>
            <person name="Elshahed M.S."/>
        </authorList>
    </citation>
    <scope>NUCLEOTIDE SEQUENCE [LARGE SCALE GENOMIC DNA]</scope>
    <source>
        <strain evidence="12">ARYD3</strain>
    </source>
</reference>
<evidence type="ECO:0000256" key="5">
    <source>
        <dbReference type="ARBA" id="ARBA00022741"/>
    </source>
</evidence>
<evidence type="ECO:0000256" key="8">
    <source>
        <dbReference type="HAMAP-Rule" id="MF_00195"/>
    </source>
</evidence>
<dbReference type="PIRSF" id="PIRSF006485">
    <property type="entry name" value="GTP-binding_EngA"/>
    <property type="match status" value="1"/>
</dbReference>
<dbReference type="NCBIfam" id="TIGR03594">
    <property type="entry name" value="GTPase_EngA"/>
    <property type="match status" value="1"/>
</dbReference>
<feature type="binding site" evidence="8">
    <location>
        <begin position="121"/>
        <end position="124"/>
    </location>
    <ligand>
        <name>GTP</name>
        <dbReference type="ChEBI" id="CHEBI:37565"/>
        <label>1</label>
    </ligand>
</feature>
<evidence type="ECO:0000256" key="7">
    <source>
        <dbReference type="ARBA" id="ARBA00032345"/>
    </source>
</evidence>
<comment type="caution">
    <text evidence="12">The sequence shown here is derived from an EMBL/GenBank/DDBJ whole genome shotgun (WGS) entry which is preliminary data.</text>
</comment>
<accession>A0A5D0MEU0</accession>
<dbReference type="FunFam" id="3.40.50.300:FF:000040">
    <property type="entry name" value="GTPase Der"/>
    <property type="match status" value="1"/>
</dbReference>
<comment type="similarity">
    <text evidence="1 8 9 10">Belongs to the TRAFAC class TrmE-Era-EngA-EngB-Septin-like GTPase superfamily. EngA (Der) GTPase family.</text>
</comment>